<dbReference type="PROSITE" id="PS00109">
    <property type="entry name" value="PROTEIN_KINASE_TYR"/>
    <property type="match status" value="1"/>
</dbReference>
<dbReference type="RefSeq" id="XP_018142654.1">
    <property type="nucleotide sequence ID" value="XM_018285486.1"/>
</dbReference>
<evidence type="ECO:0000256" key="4">
    <source>
        <dbReference type="ARBA" id="ARBA00013948"/>
    </source>
</evidence>
<dbReference type="KEGG" id="pchm:VFPPC_06456"/>
<dbReference type="PANTHER" id="PTHR44167">
    <property type="entry name" value="OVARIAN-SPECIFIC SERINE/THREONINE-PROTEIN KINASE LOK-RELATED"/>
    <property type="match status" value="1"/>
</dbReference>
<keyword evidence="12" id="KW-1185">Reference proteome</keyword>
<evidence type="ECO:0000256" key="2">
    <source>
        <dbReference type="ARBA" id="ARBA00011534"/>
    </source>
</evidence>
<dbReference type="PROSITE" id="PS50011">
    <property type="entry name" value="PROTEIN_KINASE_DOM"/>
    <property type="match status" value="1"/>
</dbReference>
<feature type="domain" description="Protein kinase" evidence="10">
    <location>
        <begin position="14"/>
        <end position="314"/>
    </location>
</feature>
<comment type="function">
    <text evidence="1">Component of the EKC/KEOPS complex that is required for the formation of a threonylcarbamoyl group on adenosine at position 37 (t(6)A37) in tRNAs that read codons beginning with adenine. The complex is probably involved in the transfer of the threonylcarbamoyl moiety of threonylcarbamoyl-AMP (TC-AMP) to the N6 group of A37. BUD32 has ATPase activity in the context of the EKC/KEOPS complex and likely plays a supporting role to the catalytic subunit KAE1. The EKC/KEOPS complex also promotes both telomere uncapping and telomere elongation. The complex is required for efficient recruitment of transcriptional coactivators.</text>
</comment>
<dbReference type="InterPro" id="IPR000719">
    <property type="entry name" value="Prot_kinase_dom"/>
</dbReference>
<evidence type="ECO:0000313" key="12">
    <source>
        <dbReference type="Proteomes" id="UP000078397"/>
    </source>
</evidence>
<gene>
    <name evidence="11" type="ORF">VFPPC_06456</name>
</gene>
<dbReference type="AlphaFoldDB" id="A0A179FJB4"/>
<dbReference type="EMBL" id="LSBJ02000005">
    <property type="protein sequence ID" value="OAQ65340.1"/>
    <property type="molecule type" value="Genomic_DNA"/>
</dbReference>
<evidence type="ECO:0000256" key="3">
    <source>
        <dbReference type="ARBA" id="ARBA00012513"/>
    </source>
</evidence>
<dbReference type="SUPFAM" id="SSF56112">
    <property type="entry name" value="Protein kinase-like (PK-like)"/>
    <property type="match status" value="1"/>
</dbReference>
<comment type="catalytic activity">
    <reaction evidence="9">
        <text>L-seryl-[protein] + ATP = O-phospho-L-seryl-[protein] + ADP + H(+)</text>
        <dbReference type="Rhea" id="RHEA:17989"/>
        <dbReference type="Rhea" id="RHEA-COMP:9863"/>
        <dbReference type="Rhea" id="RHEA-COMP:11604"/>
        <dbReference type="ChEBI" id="CHEBI:15378"/>
        <dbReference type="ChEBI" id="CHEBI:29999"/>
        <dbReference type="ChEBI" id="CHEBI:30616"/>
        <dbReference type="ChEBI" id="CHEBI:83421"/>
        <dbReference type="ChEBI" id="CHEBI:456216"/>
        <dbReference type="EC" id="2.7.11.1"/>
    </reaction>
</comment>
<evidence type="ECO:0000256" key="1">
    <source>
        <dbReference type="ARBA" id="ARBA00003747"/>
    </source>
</evidence>
<evidence type="ECO:0000313" key="11">
    <source>
        <dbReference type="EMBL" id="OAQ65340.1"/>
    </source>
</evidence>
<dbReference type="Gene3D" id="1.10.510.10">
    <property type="entry name" value="Transferase(Phosphotransferase) domain 1"/>
    <property type="match status" value="1"/>
</dbReference>
<dbReference type="InterPro" id="IPR008266">
    <property type="entry name" value="Tyr_kinase_AS"/>
</dbReference>
<evidence type="ECO:0000259" key="10">
    <source>
        <dbReference type="PROSITE" id="PS50011"/>
    </source>
</evidence>
<dbReference type="SMART" id="SM00220">
    <property type="entry name" value="S_TKc"/>
    <property type="match status" value="1"/>
</dbReference>
<keyword evidence="11" id="KW-0418">Kinase</keyword>
<dbReference type="Proteomes" id="UP000078397">
    <property type="component" value="Unassembled WGS sequence"/>
</dbReference>
<accession>A0A179FJB4</accession>
<dbReference type="Pfam" id="PF00069">
    <property type="entry name" value="Pkinase"/>
    <property type="match status" value="1"/>
</dbReference>
<dbReference type="PANTHER" id="PTHR44167:SF18">
    <property type="entry name" value="PROTEIN KINASE DOMAIN-CONTAINING PROTEIN"/>
    <property type="match status" value="1"/>
</dbReference>
<comment type="catalytic activity">
    <reaction evidence="8">
        <text>L-threonyl-[protein] + ATP = O-phospho-L-threonyl-[protein] + ADP + H(+)</text>
        <dbReference type="Rhea" id="RHEA:46608"/>
        <dbReference type="Rhea" id="RHEA-COMP:11060"/>
        <dbReference type="Rhea" id="RHEA-COMP:11605"/>
        <dbReference type="ChEBI" id="CHEBI:15378"/>
        <dbReference type="ChEBI" id="CHEBI:30013"/>
        <dbReference type="ChEBI" id="CHEBI:30616"/>
        <dbReference type="ChEBI" id="CHEBI:61977"/>
        <dbReference type="ChEBI" id="CHEBI:456216"/>
        <dbReference type="EC" id="2.7.11.1"/>
    </reaction>
</comment>
<dbReference type="GO" id="GO:0005524">
    <property type="term" value="F:ATP binding"/>
    <property type="evidence" value="ECO:0007669"/>
    <property type="project" value="InterPro"/>
</dbReference>
<dbReference type="GO" id="GO:0004674">
    <property type="term" value="F:protein serine/threonine kinase activity"/>
    <property type="evidence" value="ECO:0007669"/>
    <property type="project" value="UniProtKB-EC"/>
</dbReference>
<sequence length="314" mass="35636">MVSQGIPNLNGESVVQPQLISLGSTGFTFKINRFIVAKRARPGRAEKLAIEQSIFAMFNQRPPSPYIIRSFYHIDEVIFLEAAEQANLQSLLRQGQIRDSSHHKVLQVTKLQPLEHCFIWMKQIISACSWMEKLGLTHCDIRPGNVLLFHSGLVKLADFDRTIKVSDDLLAGTEPFARLLGPEGGEDRGTYGQAGARTEQFALGSVFYCLTRGLEPYEEEWHGRDNGLIRMKKLQDMHFPPIGNLRCDDIISKCWHGQYESIAHLLADITASDEDSWEVEPDEDLSRINEMENECKRLVEGGILEQLVPKEMRQ</sequence>
<dbReference type="GO" id="GO:0005737">
    <property type="term" value="C:cytoplasm"/>
    <property type="evidence" value="ECO:0007669"/>
    <property type="project" value="TreeGrafter"/>
</dbReference>
<evidence type="ECO:0000256" key="6">
    <source>
        <dbReference type="ARBA" id="ARBA00030980"/>
    </source>
</evidence>
<dbReference type="OrthoDB" id="4062651at2759"/>
<dbReference type="GO" id="GO:0044773">
    <property type="term" value="P:mitotic DNA damage checkpoint signaling"/>
    <property type="evidence" value="ECO:0007669"/>
    <property type="project" value="TreeGrafter"/>
</dbReference>
<name>A0A179FJB4_METCM</name>
<organism evidence="11 12">
    <name type="scientific">Pochonia chlamydosporia 170</name>
    <dbReference type="NCBI Taxonomy" id="1380566"/>
    <lineage>
        <taxon>Eukaryota</taxon>
        <taxon>Fungi</taxon>
        <taxon>Dikarya</taxon>
        <taxon>Ascomycota</taxon>
        <taxon>Pezizomycotina</taxon>
        <taxon>Sordariomycetes</taxon>
        <taxon>Hypocreomycetidae</taxon>
        <taxon>Hypocreales</taxon>
        <taxon>Clavicipitaceae</taxon>
        <taxon>Pochonia</taxon>
    </lineage>
</organism>
<comment type="subunit">
    <text evidence="2">Component of the EKC/KEOPS complex composed of at least BUD32, CGI121, GON7, KAE1 and PCC1; the whole complex dimerizes.</text>
</comment>
<evidence type="ECO:0000256" key="8">
    <source>
        <dbReference type="ARBA" id="ARBA00047899"/>
    </source>
</evidence>
<keyword evidence="11" id="KW-0808">Transferase</keyword>
<evidence type="ECO:0000256" key="7">
    <source>
        <dbReference type="ARBA" id="ARBA00033194"/>
    </source>
</evidence>
<dbReference type="EC" id="2.7.11.1" evidence="3"/>
<dbReference type="InterPro" id="IPR011009">
    <property type="entry name" value="Kinase-like_dom_sf"/>
</dbReference>
<dbReference type="GeneID" id="28849480"/>
<dbReference type="GO" id="GO:0005634">
    <property type="term" value="C:nucleus"/>
    <property type="evidence" value="ECO:0007669"/>
    <property type="project" value="TreeGrafter"/>
</dbReference>
<evidence type="ECO:0000256" key="9">
    <source>
        <dbReference type="ARBA" id="ARBA00048679"/>
    </source>
</evidence>
<proteinExistence type="predicted"/>
<reference evidence="11 12" key="1">
    <citation type="journal article" date="2016" name="PLoS Pathog.">
        <title>Biosynthesis of antibiotic leucinostatins in bio-control fungus Purpureocillium lilacinum and their inhibition on phytophthora revealed by genome mining.</title>
        <authorList>
            <person name="Wang G."/>
            <person name="Liu Z."/>
            <person name="Lin R."/>
            <person name="Li E."/>
            <person name="Mao Z."/>
            <person name="Ling J."/>
            <person name="Yang Y."/>
            <person name="Yin W.B."/>
            <person name="Xie B."/>
        </authorList>
    </citation>
    <scope>NUCLEOTIDE SEQUENCE [LARGE SCALE GENOMIC DNA]</scope>
    <source>
        <strain evidence="11">170</strain>
    </source>
</reference>
<evidence type="ECO:0000256" key="5">
    <source>
        <dbReference type="ARBA" id="ARBA00019973"/>
    </source>
</evidence>
<comment type="caution">
    <text evidence="11">The sequence shown here is derived from an EMBL/GenBank/DDBJ whole genome shotgun (WGS) entry which is preliminary data.</text>
</comment>
<protein>
    <recommendedName>
        <fullName evidence="5">EKC/KEOPS complex subunit BUD32</fullName>
        <ecNumber evidence="3">2.7.11.1</ecNumber>
    </recommendedName>
    <alternativeName>
        <fullName evidence="6 7">Atypical Serine/threonine protein kinase BUD32</fullName>
    </alternativeName>
    <alternativeName>
        <fullName evidence="4">EKC/KEOPS complex subunit bud32</fullName>
    </alternativeName>
</protein>
<dbReference type="STRING" id="1380566.A0A179FJB4"/>